<dbReference type="EMBL" id="AZST01000336">
    <property type="protein sequence ID" value="KEP49672.1"/>
    <property type="molecule type" value="Genomic_DNA"/>
</dbReference>
<comment type="caution">
    <text evidence="1">The sequence shown here is derived from an EMBL/GenBank/DDBJ whole genome shotgun (WGS) entry which is preliminary data.</text>
</comment>
<proteinExistence type="predicted"/>
<keyword evidence="2" id="KW-1185">Reference proteome</keyword>
<sequence>MKMSHDPSAYKIFLSPGLASGCIALMTAIKDNEEATPFSYEYGYLCFRILLLSLGASLLSRLGDRNLERAVELMQDPRYDICLMSDIFSAQIAWSLNTLVRTPQETGCDWALGWEPHKSHPPYDEIISREEAKALIDILWEDRVGFLRAMRLTFIPGLAALLFLNWRYGCLEHKYANVNSHPWKQIREIHWRCLLVITANQDDPVSRITDHFCVLTNFDPRKRKSLFEKSKDSRAILEAYISRLAPIDPAMYDAYHINRLSALLDLVTPNLEVAVEDLLPTLFKVTLDRLWEVVRGKNCTYDSAILGIALTLEQLRIMFKSLRENNLTRHAIARILEELVRSSILDLIASLFMLLDPDAEENSKSDIANFNLIQTTNSMIYELSLSTPPDLLRDHFQDYTVSWFKICHHFDYLRLCIPDAEKHTERNRRRDKHYESCILMWENIFHDLEQMDNLHATRELTGRCLYHQCQDPAGQGRLGGFYICPRCLVACYCSTRCQIGQVLLSNPL</sequence>
<organism evidence="1 2">
    <name type="scientific">Rhizoctonia solani 123E</name>
    <dbReference type="NCBI Taxonomy" id="1423351"/>
    <lineage>
        <taxon>Eukaryota</taxon>
        <taxon>Fungi</taxon>
        <taxon>Dikarya</taxon>
        <taxon>Basidiomycota</taxon>
        <taxon>Agaricomycotina</taxon>
        <taxon>Agaricomycetes</taxon>
        <taxon>Cantharellales</taxon>
        <taxon>Ceratobasidiaceae</taxon>
        <taxon>Rhizoctonia</taxon>
    </lineage>
</organism>
<dbReference type="AlphaFoldDB" id="A0A074SI52"/>
<evidence type="ECO:0000313" key="2">
    <source>
        <dbReference type="Proteomes" id="UP000027456"/>
    </source>
</evidence>
<reference evidence="1 2" key="1">
    <citation type="submission" date="2013-12" db="EMBL/GenBank/DDBJ databases">
        <authorList>
            <person name="Cubeta M."/>
            <person name="Pakala S."/>
            <person name="Fedorova N."/>
            <person name="Thomas E."/>
            <person name="Dean R."/>
            <person name="Jabaji S."/>
            <person name="Neate S."/>
            <person name="Toda T."/>
            <person name="Tavantzis S."/>
            <person name="Vilgalys R."/>
            <person name="Bharathan N."/>
            <person name="Pakala S."/>
            <person name="Losada L.S."/>
            <person name="Zafar N."/>
            <person name="Nierman W."/>
        </authorList>
    </citation>
    <scope>NUCLEOTIDE SEQUENCE [LARGE SCALE GENOMIC DNA]</scope>
    <source>
        <strain evidence="1 2">123E</strain>
    </source>
</reference>
<gene>
    <name evidence="1" type="ORF">V565_095600</name>
</gene>
<protein>
    <recommendedName>
        <fullName evidence="3">MYND-type domain-containing protein</fullName>
    </recommendedName>
</protein>
<dbReference type="OrthoDB" id="3155001at2759"/>
<evidence type="ECO:0008006" key="3">
    <source>
        <dbReference type="Google" id="ProtNLM"/>
    </source>
</evidence>
<name>A0A074SI52_9AGAM</name>
<accession>A0A074SI52</accession>
<dbReference type="HOGENOM" id="CLU_032504_2_0_1"/>
<evidence type="ECO:0000313" key="1">
    <source>
        <dbReference type="EMBL" id="KEP49672.1"/>
    </source>
</evidence>
<dbReference type="PROSITE" id="PS51257">
    <property type="entry name" value="PROKAR_LIPOPROTEIN"/>
    <property type="match status" value="1"/>
</dbReference>
<dbReference type="Proteomes" id="UP000027456">
    <property type="component" value="Unassembled WGS sequence"/>
</dbReference>